<gene>
    <name evidence="2" type="ORF">RM423_14100</name>
</gene>
<proteinExistence type="predicted"/>
<sequence>MEHGQIGSFTFIGTATALIRLGQFTVLTDPNFLHRGQHAYLGYGLTSRRLTEPSMTVDELPDLDAIVLSHFHGDHWDRIATRQLERAVPVITTRDAAKRLRHRGFAAATGLRTWQTHTLALGDETLTIFSLPGRHAPGLAQKLLPPVMGSMLEYALDGTVQSRLYITGDTLLIPELAEIPQRFSEIDYAMLHLGGTRLPGGLMVTMDGRQGTELVKLLPENTLSIPVHYDDYDVFKSPLSDFVAATEAAGVEARVRYVERGQTVTL</sequence>
<keyword evidence="3" id="KW-1185">Reference proteome</keyword>
<evidence type="ECO:0000259" key="1">
    <source>
        <dbReference type="SMART" id="SM00849"/>
    </source>
</evidence>
<dbReference type="Pfam" id="PF12706">
    <property type="entry name" value="Lactamase_B_2"/>
    <property type="match status" value="1"/>
</dbReference>
<evidence type="ECO:0000313" key="2">
    <source>
        <dbReference type="EMBL" id="MDT0262524.1"/>
    </source>
</evidence>
<reference evidence="3" key="1">
    <citation type="submission" date="2023-07" db="EMBL/GenBank/DDBJ databases">
        <title>30 novel species of actinomycetes from the DSMZ collection.</title>
        <authorList>
            <person name="Nouioui I."/>
        </authorList>
    </citation>
    <scope>NUCLEOTIDE SEQUENCE [LARGE SCALE GENOMIC DNA]</scope>
    <source>
        <strain evidence="3">DSM 44399</strain>
    </source>
</reference>
<dbReference type="Proteomes" id="UP001183176">
    <property type="component" value="Unassembled WGS sequence"/>
</dbReference>
<dbReference type="InterPro" id="IPR001279">
    <property type="entry name" value="Metallo-B-lactamas"/>
</dbReference>
<evidence type="ECO:0000313" key="3">
    <source>
        <dbReference type="Proteomes" id="UP001183176"/>
    </source>
</evidence>
<feature type="domain" description="Metallo-beta-lactamase" evidence="1">
    <location>
        <begin position="13"/>
        <end position="228"/>
    </location>
</feature>
<protein>
    <submittedName>
        <fullName evidence="2">MBL fold metallo-hydrolase</fullName>
    </submittedName>
</protein>
<dbReference type="PANTHER" id="PTHR43546">
    <property type="entry name" value="UPF0173 METAL-DEPENDENT HYDROLASE MJ1163-RELATED"/>
    <property type="match status" value="1"/>
</dbReference>
<dbReference type="SMART" id="SM00849">
    <property type="entry name" value="Lactamase_B"/>
    <property type="match status" value="1"/>
</dbReference>
<accession>A0ABU2JCW4</accession>
<dbReference type="InterPro" id="IPR036866">
    <property type="entry name" value="RibonucZ/Hydroxyglut_hydro"/>
</dbReference>
<dbReference type="RefSeq" id="WP_311423674.1">
    <property type="nucleotide sequence ID" value="NZ_JAVREH010000019.1"/>
</dbReference>
<dbReference type="InterPro" id="IPR050114">
    <property type="entry name" value="UPF0173_UPF0282_UlaG_hydrolase"/>
</dbReference>
<dbReference type="SUPFAM" id="SSF56281">
    <property type="entry name" value="Metallo-hydrolase/oxidoreductase"/>
    <property type="match status" value="1"/>
</dbReference>
<dbReference type="Gene3D" id="3.60.15.10">
    <property type="entry name" value="Ribonuclease Z/Hydroxyacylglutathione hydrolase-like"/>
    <property type="match status" value="1"/>
</dbReference>
<comment type="caution">
    <text evidence="2">The sequence shown here is derived from an EMBL/GenBank/DDBJ whole genome shotgun (WGS) entry which is preliminary data.</text>
</comment>
<organism evidence="2 3">
    <name type="scientific">Jatrophihabitans lederbergiae</name>
    <dbReference type="NCBI Taxonomy" id="3075547"/>
    <lineage>
        <taxon>Bacteria</taxon>
        <taxon>Bacillati</taxon>
        <taxon>Actinomycetota</taxon>
        <taxon>Actinomycetes</taxon>
        <taxon>Jatrophihabitantales</taxon>
        <taxon>Jatrophihabitantaceae</taxon>
        <taxon>Jatrophihabitans</taxon>
    </lineage>
</organism>
<dbReference type="PANTHER" id="PTHR43546:SF7">
    <property type="entry name" value="METALLO-BETA-LACTAMASE DOMAIN-CONTAINING PROTEIN"/>
    <property type="match status" value="1"/>
</dbReference>
<dbReference type="EMBL" id="JAVREH010000019">
    <property type="protein sequence ID" value="MDT0262524.1"/>
    <property type="molecule type" value="Genomic_DNA"/>
</dbReference>
<name>A0ABU2JCW4_9ACTN</name>